<dbReference type="PANTHER" id="PTHR35218:SF9">
    <property type="entry name" value="ENDONUCLEASE_EXONUCLEASE_PHOSPHATASE DOMAIN-CONTAINING PROTEIN"/>
    <property type="match status" value="1"/>
</dbReference>
<dbReference type="OrthoDB" id="1000931at2759"/>
<evidence type="ECO:0000313" key="2">
    <source>
        <dbReference type="EMBL" id="KAA3487184.1"/>
    </source>
</evidence>
<comment type="caution">
    <text evidence="2">The sequence shown here is derived from an EMBL/GenBank/DDBJ whole genome shotgun (WGS) entry which is preliminary data.</text>
</comment>
<dbReference type="Proteomes" id="UP000325315">
    <property type="component" value="Unassembled WGS sequence"/>
</dbReference>
<proteinExistence type="predicted"/>
<sequence>MAQSWGGIVGQLPAAIAKDKGAVGPPESMVDMDSTSTALIQPNSVLDSSCTDPNIQINEVGDSTKFFNMPVINNLSDARSSKLPSNCSNLNSINFSYFNPVFVGQEESEGDVPNKHTKNESSALDLGGTQDAESHGGLNPNRHTAISFKEKEKIGGDHSSRTHATVLGGCTSSKFLRAFREYNFEHKPDIVCLLEQRVSGKKGNAIIDKLGFDFSHRIESIGFSGGIWVGWKDNICINIIHNHP</sequence>
<dbReference type="GO" id="GO:0003964">
    <property type="term" value="F:RNA-directed DNA polymerase activity"/>
    <property type="evidence" value="ECO:0007669"/>
    <property type="project" value="UniProtKB-KW"/>
</dbReference>
<keyword evidence="3" id="KW-1185">Reference proteome</keyword>
<dbReference type="AlphaFoldDB" id="A0A5B6X1K0"/>
<protein>
    <submittedName>
        <fullName evidence="2">Reverse transcriptase</fullName>
    </submittedName>
</protein>
<dbReference type="PANTHER" id="PTHR35218">
    <property type="entry name" value="RNASE H DOMAIN-CONTAINING PROTEIN"/>
    <property type="match status" value="1"/>
</dbReference>
<evidence type="ECO:0000313" key="3">
    <source>
        <dbReference type="Proteomes" id="UP000325315"/>
    </source>
</evidence>
<reference evidence="3" key="1">
    <citation type="journal article" date="2019" name="Plant Biotechnol. J.">
        <title>Genome sequencing of the Australian wild diploid species Gossypium australe highlights disease resistance and delayed gland morphogenesis.</title>
        <authorList>
            <person name="Cai Y."/>
            <person name="Cai X."/>
            <person name="Wang Q."/>
            <person name="Wang P."/>
            <person name="Zhang Y."/>
            <person name="Cai C."/>
            <person name="Xu Y."/>
            <person name="Wang K."/>
            <person name="Zhou Z."/>
            <person name="Wang C."/>
            <person name="Geng S."/>
            <person name="Li B."/>
            <person name="Dong Q."/>
            <person name="Hou Y."/>
            <person name="Wang H."/>
            <person name="Ai P."/>
            <person name="Liu Z."/>
            <person name="Yi F."/>
            <person name="Sun M."/>
            <person name="An G."/>
            <person name="Cheng J."/>
            <person name="Zhang Y."/>
            <person name="Shi Q."/>
            <person name="Xie Y."/>
            <person name="Shi X."/>
            <person name="Chang Y."/>
            <person name="Huang F."/>
            <person name="Chen Y."/>
            <person name="Hong S."/>
            <person name="Mi L."/>
            <person name="Sun Q."/>
            <person name="Zhang L."/>
            <person name="Zhou B."/>
            <person name="Peng R."/>
            <person name="Zhang X."/>
            <person name="Liu F."/>
        </authorList>
    </citation>
    <scope>NUCLEOTIDE SEQUENCE [LARGE SCALE GENOMIC DNA]</scope>
    <source>
        <strain evidence="3">cv. PA1801</strain>
    </source>
</reference>
<dbReference type="EMBL" id="SMMG02000001">
    <property type="protein sequence ID" value="KAA3487184.1"/>
    <property type="molecule type" value="Genomic_DNA"/>
</dbReference>
<keyword evidence="2" id="KW-0548">Nucleotidyltransferase</keyword>
<gene>
    <name evidence="2" type="ORF">EPI10_031025</name>
</gene>
<evidence type="ECO:0000256" key="1">
    <source>
        <dbReference type="SAM" id="MobiDB-lite"/>
    </source>
</evidence>
<accession>A0A5B6X1K0</accession>
<name>A0A5B6X1K0_9ROSI</name>
<feature type="region of interest" description="Disordered" evidence="1">
    <location>
        <begin position="106"/>
        <end position="142"/>
    </location>
</feature>
<keyword evidence="2" id="KW-0808">Transferase</keyword>
<keyword evidence="2" id="KW-0695">RNA-directed DNA polymerase</keyword>
<organism evidence="2 3">
    <name type="scientific">Gossypium australe</name>
    <dbReference type="NCBI Taxonomy" id="47621"/>
    <lineage>
        <taxon>Eukaryota</taxon>
        <taxon>Viridiplantae</taxon>
        <taxon>Streptophyta</taxon>
        <taxon>Embryophyta</taxon>
        <taxon>Tracheophyta</taxon>
        <taxon>Spermatophyta</taxon>
        <taxon>Magnoliopsida</taxon>
        <taxon>eudicotyledons</taxon>
        <taxon>Gunneridae</taxon>
        <taxon>Pentapetalae</taxon>
        <taxon>rosids</taxon>
        <taxon>malvids</taxon>
        <taxon>Malvales</taxon>
        <taxon>Malvaceae</taxon>
        <taxon>Malvoideae</taxon>
        <taxon>Gossypium</taxon>
    </lineage>
</organism>